<keyword evidence="3" id="KW-1185">Reference proteome</keyword>
<feature type="signal peptide" evidence="1">
    <location>
        <begin position="1"/>
        <end position="20"/>
    </location>
</feature>
<reference evidence="2" key="1">
    <citation type="submission" date="2020-06" db="EMBL/GenBank/DDBJ databases">
        <title>WGS assembly of Ceratodon purpureus strain R40.</title>
        <authorList>
            <person name="Carey S.B."/>
            <person name="Jenkins J."/>
            <person name="Shu S."/>
            <person name="Lovell J.T."/>
            <person name="Sreedasyam A."/>
            <person name="Maumus F."/>
            <person name="Tiley G.P."/>
            <person name="Fernandez-Pozo N."/>
            <person name="Barry K."/>
            <person name="Chen C."/>
            <person name="Wang M."/>
            <person name="Lipzen A."/>
            <person name="Daum C."/>
            <person name="Saski C.A."/>
            <person name="Payton A.C."/>
            <person name="Mcbreen J.C."/>
            <person name="Conrad R.E."/>
            <person name="Kollar L.M."/>
            <person name="Olsson S."/>
            <person name="Huttunen S."/>
            <person name="Landis J.B."/>
            <person name="Wickett N.J."/>
            <person name="Johnson M.G."/>
            <person name="Rensing S.A."/>
            <person name="Grimwood J."/>
            <person name="Schmutz J."/>
            <person name="Mcdaniel S.F."/>
        </authorList>
    </citation>
    <scope>NUCLEOTIDE SEQUENCE</scope>
    <source>
        <strain evidence="2">R40</strain>
    </source>
</reference>
<dbReference type="EMBL" id="CM026424">
    <property type="protein sequence ID" value="KAG0578512.1"/>
    <property type="molecule type" value="Genomic_DNA"/>
</dbReference>
<accession>A0A8T0I4U9</accession>
<evidence type="ECO:0000313" key="2">
    <source>
        <dbReference type="EMBL" id="KAG0578512.1"/>
    </source>
</evidence>
<proteinExistence type="predicted"/>
<keyword evidence="1" id="KW-0732">Signal</keyword>
<comment type="caution">
    <text evidence="2">The sequence shown here is derived from an EMBL/GenBank/DDBJ whole genome shotgun (WGS) entry which is preliminary data.</text>
</comment>
<protein>
    <submittedName>
        <fullName evidence="2">Uncharacterized protein</fullName>
    </submittedName>
</protein>
<dbReference type="Proteomes" id="UP000822688">
    <property type="component" value="Chromosome 4"/>
</dbReference>
<dbReference type="AlphaFoldDB" id="A0A8T0I4U9"/>
<evidence type="ECO:0000313" key="3">
    <source>
        <dbReference type="Proteomes" id="UP000822688"/>
    </source>
</evidence>
<sequence length="51" mass="6021">MSVWCVKCGCLWCWEWTGECDQVGEVMWWFSFILLRKACSSSSWCCFLEVA</sequence>
<evidence type="ECO:0000256" key="1">
    <source>
        <dbReference type="SAM" id="SignalP"/>
    </source>
</evidence>
<gene>
    <name evidence="2" type="ORF">KC19_4G028600</name>
</gene>
<organism evidence="2 3">
    <name type="scientific">Ceratodon purpureus</name>
    <name type="common">Fire moss</name>
    <name type="synonym">Dicranum purpureum</name>
    <dbReference type="NCBI Taxonomy" id="3225"/>
    <lineage>
        <taxon>Eukaryota</taxon>
        <taxon>Viridiplantae</taxon>
        <taxon>Streptophyta</taxon>
        <taxon>Embryophyta</taxon>
        <taxon>Bryophyta</taxon>
        <taxon>Bryophytina</taxon>
        <taxon>Bryopsida</taxon>
        <taxon>Dicranidae</taxon>
        <taxon>Pseudoditrichales</taxon>
        <taxon>Ditrichaceae</taxon>
        <taxon>Ceratodon</taxon>
    </lineage>
</organism>
<name>A0A8T0I4U9_CERPU</name>
<feature type="chain" id="PRO_5035801064" evidence="1">
    <location>
        <begin position="21"/>
        <end position="51"/>
    </location>
</feature>